<feature type="region of interest" description="Disordered" evidence="1">
    <location>
        <begin position="33"/>
        <end position="54"/>
    </location>
</feature>
<proteinExistence type="predicted"/>
<feature type="region of interest" description="Disordered" evidence="1">
    <location>
        <begin position="88"/>
        <end position="113"/>
    </location>
</feature>
<dbReference type="AlphaFoldDB" id="A0A6L2P5K4"/>
<organism evidence="2">
    <name type="scientific">Tanacetum cinerariifolium</name>
    <name type="common">Dalmatian daisy</name>
    <name type="synonym">Chrysanthemum cinerariifolium</name>
    <dbReference type="NCBI Taxonomy" id="118510"/>
    <lineage>
        <taxon>Eukaryota</taxon>
        <taxon>Viridiplantae</taxon>
        <taxon>Streptophyta</taxon>
        <taxon>Embryophyta</taxon>
        <taxon>Tracheophyta</taxon>
        <taxon>Spermatophyta</taxon>
        <taxon>Magnoliopsida</taxon>
        <taxon>eudicotyledons</taxon>
        <taxon>Gunneridae</taxon>
        <taxon>Pentapetalae</taxon>
        <taxon>asterids</taxon>
        <taxon>campanulids</taxon>
        <taxon>Asterales</taxon>
        <taxon>Asteraceae</taxon>
        <taxon>Asteroideae</taxon>
        <taxon>Anthemideae</taxon>
        <taxon>Anthemidinae</taxon>
        <taxon>Tanacetum</taxon>
    </lineage>
</organism>
<evidence type="ECO:0000256" key="1">
    <source>
        <dbReference type="SAM" id="MobiDB-lite"/>
    </source>
</evidence>
<comment type="caution">
    <text evidence="2">The sequence shown here is derived from an EMBL/GenBank/DDBJ whole genome shotgun (WGS) entry which is preliminary data.</text>
</comment>
<evidence type="ECO:0000313" key="2">
    <source>
        <dbReference type="EMBL" id="GEU93626.1"/>
    </source>
</evidence>
<dbReference type="EMBL" id="BKCJ010010895">
    <property type="protein sequence ID" value="GEU93626.1"/>
    <property type="molecule type" value="Genomic_DNA"/>
</dbReference>
<feature type="compositionally biased region" description="Polar residues" evidence="1">
    <location>
        <begin position="44"/>
        <end position="54"/>
    </location>
</feature>
<accession>A0A6L2P5K4</accession>
<sequence>MAKTINEEAQIHAWRDGKEISITESSVRRDFRLAVEEDPKRKNTQVPQPSGSTEHVVNEAVYKELDSRLVRAAITASSLEAEQEIGNIYKTQSKETTDEASSPGTTSGGGPRFQDTIGIQLLKLVEDTNTTKLIVDAAHVSAAGEVNAASIATAVNVAATITTEEITLPQALKDQIRLDEEAALKLQVELQAEFNKEERIAREKAQKEQEANIALIEE</sequence>
<protein>
    <submittedName>
        <fullName evidence="2">Uncharacterized protein</fullName>
    </submittedName>
</protein>
<gene>
    <name evidence="2" type="ORF">Tci_065604</name>
</gene>
<name>A0A6L2P5K4_TANCI</name>
<reference evidence="2" key="1">
    <citation type="journal article" date="2019" name="Sci. Rep.">
        <title>Draft genome of Tanacetum cinerariifolium, the natural source of mosquito coil.</title>
        <authorList>
            <person name="Yamashiro T."/>
            <person name="Shiraishi A."/>
            <person name="Satake H."/>
            <person name="Nakayama K."/>
        </authorList>
    </citation>
    <scope>NUCLEOTIDE SEQUENCE</scope>
</reference>